<evidence type="ECO:0000313" key="3">
    <source>
        <dbReference type="EMBL" id="WVZ95885.1"/>
    </source>
</evidence>
<feature type="domain" description="F-box" evidence="2">
    <location>
        <begin position="28"/>
        <end position="76"/>
    </location>
</feature>
<reference evidence="3 4" key="1">
    <citation type="submission" date="2024-02" db="EMBL/GenBank/DDBJ databases">
        <title>High-quality chromosome-scale genome assembly of Pensacola bahiagrass (Paspalum notatum Flugge var. saurae).</title>
        <authorList>
            <person name="Vega J.M."/>
            <person name="Podio M."/>
            <person name="Orjuela J."/>
            <person name="Siena L.A."/>
            <person name="Pessino S.C."/>
            <person name="Combes M.C."/>
            <person name="Mariac C."/>
            <person name="Albertini E."/>
            <person name="Pupilli F."/>
            <person name="Ortiz J.P.A."/>
            <person name="Leblanc O."/>
        </authorList>
    </citation>
    <scope>NUCLEOTIDE SEQUENCE [LARGE SCALE GENOMIC DNA]</scope>
    <source>
        <strain evidence="3">R1</strain>
        <tissue evidence="3">Leaf</tissue>
    </source>
</reference>
<evidence type="ECO:0000259" key="2">
    <source>
        <dbReference type="PROSITE" id="PS50181"/>
    </source>
</evidence>
<dbReference type="Gene3D" id="3.80.10.10">
    <property type="entry name" value="Ribonuclease Inhibitor"/>
    <property type="match status" value="1"/>
</dbReference>
<keyword evidence="4" id="KW-1185">Reference proteome</keyword>
<dbReference type="PANTHER" id="PTHR38926">
    <property type="entry name" value="F-BOX DOMAIN CONTAINING PROTEIN, EXPRESSED"/>
    <property type="match status" value="1"/>
</dbReference>
<evidence type="ECO:0000256" key="1">
    <source>
        <dbReference type="SAM" id="MobiDB-lite"/>
    </source>
</evidence>
<proteinExistence type="predicted"/>
<dbReference type="SMART" id="SM00367">
    <property type="entry name" value="LRR_CC"/>
    <property type="match status" value="3"/>
</dbReference>
<dbReference type="AlphaFoldDB" id="A0AAQ3UTA0"/>
<dbReference type="FunFam" id="3.80.10.10:FF:000902">
    <property type="entry name" value="F-box protein SKIP19"/>
    <property type="match status" value="1"/>
</dbReference>
<dbReference type="InterPro" id="IPR001611">
    <property type="entry name" value="Leu-rich_rpt"/>
</dbReference>
<dbReference type="PANTHER" id="PTHR38926:SF2">
    <property type="entry name" value="F-BOX_LRR-REPEAT PROTEIN 21-RELATED"/>
    <property type="match status" value="1"/>
</dbReference>
<feature type="region of interest" description="Disordered" evidence="1">
    <location>
        <begin position="311"/>
        <end position="337"/>
    </location>
</feature>
<name>A0AAQ3UTA0_PASNO</name>
<dbReference type="SUPFAM" id="SSF52047">
    <property type="entry name" value="RNI-like"/>
    <property type="match status" value="1"/>
</dbReference>
<accession>A0AAQ3UTA0</accession>
<sequence length="337" mass="37116">MHLFPPVRLTLISAMFPPSPPAEAEDEARDWAEMPSDALAAVFVKLDVADILTGAGLVCRAWRRLAATDPTLWRRVNMSDQGDLLETEEAEAMARAAVERAAGTMEAFCADSFVTDGLLCYISQRAPSLKSLQLCLCHDVSNEGFAVAINGFPQLEELDVTFCSLYGSVFETAGRACPQLKCFKLNERWSIYSEFAAYEGMDDDTEALGIASTMPGLQDLQLIGNNLTNDGLMAILDGCPHLESLDIRQCYNIQMDDALKSKCARIRDLKLPHDPISDFKYRAYIASSIANSGSDFALELYDDLDVVTEDDDADFDDMDDLDEANSDGGMYDDDLDM</sequence>
<dbReference type="FunFam" id="1.20.1280.50:FF:000037">
    <property type="entry name" value="F-box protein SKIP19"/>
    <property type="match status" value="1"/>
</dbReference>
<dbReference type="InterPro" id="IPR006553">
    <property type="entry name" value="Leu-rich_rpt_Cys-con_subtyp"/>
</dbReference>
<dbReference type="SUPFAM" id="SSF81383">
    <property type="entry name" value="F-box domain"/>
    <property type="match status" value="1"/>
</dbReference>
<dbReference type="EMBL" id="CP144754">
    <property type="protein sequence ID" value="WVZ95885.1"/>
    <property type="molecule type" value="Genomic_DNA"/>
</dbReference>
<dbReference type="InterPro" id="IPR036047">
    <property type="entry name" value="F-box-like_dom_sf"/>
</dbReference>
<dbReference type="Pfam" id="PF12937">
    <property type="entry name" value="F-box-like"/>
    <property type="match status" value="1"/>
</dbReference>
<dbReference type="Proteomes" id="UP001341281">
    <property type="component" value="Chromosome 10"/>
</dbReference>
<protein>
    <recommendedName>
        <fullName evidence="2">F-box domain-containing protein</fullName>
    </recommendedName>
</protein>
<dbReference type="InterPro" id="IPR032675">
    <property type="entry name" value="LRR_dom_sf"/>
</dbReference>
<dbReference type="Gene3D" id="1.20.1280.50">
    <property type="match status" value="1"/>
</dbReference>
<dbReference type="InterPro" id="IPR001810">
    <property type="entry name" value="F-box_dom"/>
</dbReference>
<evidence type="ECO:0000313" key="4">
    <source>
        <dbReference type="Proteomes" id="UP001341281"/>
    </source>
</evidence>
<dbReference type="PROSITE" id="PS50181">
    <property type="entry name" value="FBOX"/>
    <property type="match status" value="1"/>
</dbReference>
<dbReference type="Pfam" id="PF13516">
    <property type="entry name" value="LRR_6"/>
    <property type="match status" value="1"/>
</dbReference>
<organism evidence="3 4">
    <name type="scientific">Paspalum notatum var. saurae</name>
    <dbReference type="NCBI Taxonomy" id="547442"/>
    <lineage>
        <taxon>Eukaryota</taxon>
        <taxon>Viridiplantae</taxon>
        <taxon>Streptophyta</taxon>
        <taxon>Embryophyta</taxon>
        <taxon>Tracheophyta</taxon>
        <taxon>Spermatophyta</taxon>
        <taxon>Magnoliopsida</taxon>
        <taxon>Liliopsida</taxon>
        <taxon>Poales</taxon>
        <taxon>Poaceae</taxon>
        <taxon>PACMAD clade</taxon>
        <taxon>Panicoideae</taxon>
        <taxon>Andropogonodae</taxon>
        <taxon>Paspaleae</taxon>
        <taxon>Paspalinae</taxon>
        <taxon>Paspalum</taxon>
    </lineage>
</organism>
<gene>
    <name evidence="3" type="ORF">U9M48_041593</name>
</gene>